<keyword evidence="2" id="KW-1185">Reference proteome</keyword>
<accession>A0AAU9MSV2</accession>
<sequence>MSFTVNEHSYKYGYNAKLLTKRQESAKNDIERAFEVLKQTWHVVKYATRLRDKDRIKRMVEACIILHNMIIEDQGRTICTYDPDDVVIPIEEFVPGTTEFLARVVEIHNSETSFNLREDVAKHLYQLNMNGY</sequence>
<organism evidence="1 2">
    <name type="scientific">Lactuca virosa</name>
    <dbReference type="NCBI Taxonomy" id="75947"/>
    <lineage>
        <taxon>Eukaryota</taxon>
        <taxon>Viridiplantae</taxon>
        <taxon>Streptophyta</taxon>
        <taxon>Embryophyta</taxon>
        <taxon>Tracheophyta</taxon>
        <taxon>Spermatophyta</taxon>
        <taxon>Magnoliopsida</taxon>
        <taxon>eudicotyledons</taxon>
        <taxon>Gunneridae</taxon>
        <taxon>Pentapetalae</taxon>
        <taxon>asterids</taxon>
        <taxon>campanulids</taxon>
        <taxon>Asterales</taxon>
        <taxon>Asteraceae</taxon>
        <taxon>Cichorioideae</taxon>
        <taxon>Cichorieae</taxon>
        <taxon>Lactucinae</taxon>
        <taxon>Lactuca</taxon>
    </lineage>
</organism>
<proteinExistence type="predicted"/>
<dbReference type="InterPro" id="IPR006912">
    <property type="entry name" value="Harbinger_derived_prot"/>
</dbReference>
<dbReference type="PANTHER" id="PTHR47150:SF4">
    <property type="entry name" value="HARBINGER TRANSPOSASE-DERIVED PROTEIN-RELATED"/>
    <property type="match status" value="1"/>
</dbReference>
<name>A0AAU9MSV2_9ASTR</name>
<dbReference type="AlphaFoldDB" id="A0AAU9MSV2"/>
<evidence type="ECO:0000313" key="2">
    <source>
        <dbReference type="Proteomes" id="UP001157418"/>
    </source>
</evidence>
<evidence type="ECO:0008006" key="3">
    <source>
        <dbReference type="Google" id="ProtNLM"/>
    </source>
</evidence>
<dbReference type="Proteomes" id="UP001157418">
    <property type="component" value="Unassembled WGS sequence"/>
</dbReference>
<gene>
    <name evidence="1" type="ORF">LVIROSA_LOCUS17682</name>
</gene>
<dbReference type="PANTHER" id="PTHR47150">
    <property type="entry name" value="OS12G0169200 PROTEIN"/>
    <property type="match status" value="1"/>
</dbReference>
<dbReference type="EMBL" id="CAKMRJ010003334">
    <property type="protein sequence ID" value="CAH1430944.1"/>
    <property type="molecule type" value="Genomic_DNA"/>
</dbReference>
<evidence type="ECO:0000313" key="1">
    <source>
        <dbReference type="EMBL" id="CAH1430944.1"/>
    </source>
</evidence>
<dbReference type="Pfam" id="PF04827">
    <property type="entry name" value="Plant_tran"/>
    <property type="match status" value="1"/>
</dbReference>
<protein>
    <recommendedName>
        <fullName evidence="3">DDE Tnp4 domain-containing protein</fullName>
    </recommendedName>
</protein>
<comment type="caution">
    <text evidence="1">The sequence shown here is derived from an EMBL/GenBank/DDBJ whole genome shotgun (WGS) entry which is preliminary data.</text>
</comment>
<reference evidence="1 2" key="1">
    <citation type="submission" date="2022-01" db="EMBL/GenBank/DDBJ databases">
        <authorList>
            <person name="Xiong W."/>
            <person name="Schranz E."/>
        </authorList>
    </citation>
    <scope>NUCLEOTIDE SEQUENCE [LARGE SCALE GENOMIC DNA]</scope>
</reference>